<dbReference type="InterPro" id="IPR009081">
    <property type="entry name" value="PP-bd_ACP"/>
</dbReference>
<evidence type="ECO:0000313" key="3">
    <source>
        <dbReference type="Proteomes" id="UP000029507"/>
    </source>
</evidence>
<sequence>MLTVKGHLLNHVLFGYAEEDLDPDSSFLELGILDSTGIMELVSMIESHFDVEVLDSEIIPENLDSLRCISAFVWGKQHRDRG</sequence>
<dbReference type="InterPro" id="IPR036736">
    <property type="entry name" value="ACP-like_sf"/>
</dbReference>
<protein>
    <recommendedName>
        <fullName evidence="1">Carrier domain-containing protein</fullName>
    </recommendedName>
</protein>
<dbReference type="Proteomes" id="UP000029507">
    <property type="component" value="Chromosome"/>
</dbReference>
<dbReference type="PROSITE" id="PS50075">
    <property type="entry name" value="CARRIER"/>
    <property type="match status" value="1"/>
</dbReference>
<dbReference type="Pfam" id="PF00550">
    <property type="entry name" value="PP-binding"/>
    <property type="match status" value="1"/>
</dbReference>
<organism evidence="2 3">
    <name type="scientific">Paenibacillus stellifer</name>
    <dbReference type="NCBI Taxonomy" id="169760"/>
    <lineage>
        <taxon>Bacteria</taxon>
        <taxon>Bacillati</taxon>
        <taxon>Bacillota</taxon>
        <taxon>Bacilli</taxon>
        <taxon>Bacillales</taxon>
        <taxon>Paenibacillaceae</taxon>
        <taxon>Paenibacillus</taxon>
    </lineage>
</organism>
<dbReference type="Gene3D" id="1.10.1200.10">
    <property type="entry name" value="ACP-like"/>
    <property type="match status" value="1"/>
</dbReference>
<dbReference type="SUPFAM" id="SSF47336">
    <property type="entry name" value="ACP-like"/>
    <property type="match status" value="1"/>
</dbReference>
<name>A0A089LRZ9_9BACL</name>
<dbReference type="EMBL" id="CP009286">
    <property type="protein sequence ID" value="AIQ63697.1"/>
    <property type="molecule type" value="Genomic_DNA"/>
</dbReference>
<evidence type="ECO:0000259" key="1">
    <source>
        <dbReference type="PROSITE" id="PS50075"/>
    </source>
</evidence>
<gene>
    <name evidence="2" type="ORF">PSTEL_12005</name>
</gene>
<evidence type="ECO:0000313" key="2">
    <source>
        <dbReference type="EMBL" id="AIQ63697.1"/>
    </source>
</evidence>
<dbReference type="STRING" id="169760.PSTEL_12005"/>
<dbReference type="OrthoDB" id="6462171at2"/>
<dbReference type="AlphaFoldDB" id="A0A089LRZ9"/>
<keyword evidence="3" id="KW-1185">Reference proteome</keyword>
<dbReference type="KEGG" id="pste:PSTEL_12005"/>
<reference evidence="2 3" key="1">
    <citation type="submission" date="2014-08" db="EMBL/GenBank/DDBJ databases">
        <title>Comparative genomics of the Paenibacillus odorifer group.</title>
        <authorList>
            <person name="den Bakker H.C."/>
            <person name="Tsai Y.-C."/>
            <person name="Martin N."/>
            <person name="Korlach J."/>
            <person name="Wiedmann M."/>
        </authorList>
    </citation>
    <scope>NUCLEOTIDE SEQUENCE [LARGE SCALE GENOMIC DNA]</scope>
    <source>
        <strain evidence="2 3">DSM 14472</strain>
    </source>
</reference>
<proteinExistence type="predicted"/>
<feature type="domain" description="Carrier" evidence="1">
    <location>
        <begin position="1"/>
        <end position="77"/>
    </location>
</feature>
<dbReference type="HOGENOM" id="CLU_108696_16_0_9"/>
<accession>A0A089LRZ9</accession>